<comment type="caution">
    <text evidence="5">The sequence shown here is derived from an EMBL/GenBank/DDBJ whole genome shotgun (WGS) entry which is preliminary data.</text>
</comment>
<organism evidence="5 6">
    <name type="scientific">Roridomyces roridus</name>
    <dbReference type="NCBI Taxonomy" id="1738132"/>
    <lineage>
        <taxon>Eukaryota</taxon>
        <taxon>Fungi</taxon>
        <taxon>Dikarya</taxon>
        <taxon>Basidiomycota</taxon>
        <taxon>Agaricomycotina</taxon>
        <taxon>Agaricomycetes</taxon>
        <taxon>Agaricomycetidae</taxon>
        <taxon>Agaricales</taxon>
        <taxon>Marasmiineae</taxon>
        <taxon>Mycenaceae</taxon>
        <taxon>Roridomyces</taxon>
    </lineage>
</organism>
<dbReference type="PANTHER" id="PTHR47706:SF4">
    <property type="entry name" value="NMRA-LIKE DOMAIN-CONTAINING PROTEIN"/>
    <property type="match status" value="1"/>
</dbReference>
<dbReference type="InterPro" id="IPR036291">
    <property type="entry name" value="NAD(P)-bd_dom_sf"/>
</dbReference>
<gene>
    <name evidence="5" type="ORF">FB45DRAFT_839060</name>
</gene>
<comment type="similarity">
    <text evidence="1">Belongs to the NmrA-type oxidoreductase family. Isoflavone reductase subfamily.</text>
</comment>
<proteinExistence type="inferred from homology"/>
<dbReference type="InterPro" id="IPR008030">
    <property type="entry name" value="NmrA-like"/>
</dbReference>
<keyword evidence="2" id="KW-0521">NADP</keyword>
<evidence type="ECO:0000256" key="1">
    <source>
        <dbReference type="ARBA" id="ARBA00005725"/>
    </source>
</evidence>
<keyword evidence="3" id="KW-0560">Oxidoreductase</keyword>
<dbReference type="AlphaFoldDB" id="A0AAD7BHE6"/>
<evidence type="ECO:0000313" key="5">
    <source>
        <dbReference type="EMBL" id="KAJ7621220.1"/>
    </source>
</evidence>
<reference evidence="5" key="1">
    <citation type="submission" date="2023-03" db="EMBL/GenBank/DDBJ databases">
        <title>Massive genome expansion in bonnet fungi (Mycena s.s.) driven by repeated elements and novel gene families across ecological guilds.</title>
        <authorList>
            <consortium name="Lawrence Berkeley National Laboratory"/>
            <person name="Harder C.B."/>
            <person name="Miyauchi S."/>
            <person name="Viragh M."/>
            <person name="Kuo A."/>
            <person name="Thoen E."/>
            <person name="Andreopoulos B."/>
            <person name="Lu D."/>
            <person name="Skrede I."/>
            <person name="Drula E."/>
            <person name="Henrissat B."/>
            <person name="Morin E."/>
            <person name="Kohler A."/>
            <person name="Barry K."/>
            <person name="LaButti K."/>
            <person name="Morin E."/>
            <person name="Salamov A."/>
            <person name="Lipzen A."/>
            <person name="Mereny Z."/>
            <person name="Hegedus B."/>
            <person name="Baldrian P."/>
            <person name="Stursova M."/>
            <person name="Weitz H."/>
            <person name="Taylor A."/>
            <person name="Grigoriev I.V."/>
            <person name="Nagy L.G."/>
            <person name="Martin F."/>
            <person name="Kauserud H."/>
        </authorList>
    </citation>
    <scope>NUCLEOTIDE SEQUENCE</scope>
    <source>
        <strain evidence="5">9284</strain>
    </source>
</reference>
<sequence>MSSYKSFALFGAGTIGVPILNALVANKASVVLFTRPDSAPKANLPSSVKIVKVDFSDAGAVAAALKEHQVDVVLSTLTTTAAGAQQSLVEAAKRANVKLFVPSEYGMPTEGHSQGPLGDKNRTAESLKAAGIPYVRFFTGNFIEFAPWLTSFDAEKKKFTITGTGNVPGSFTSIGDIAAFVAHVLTTLPPSELENRIFRLEGERATLNEVAKQFGATVDYVDAVPGDDGHIKTWLLGELESGGASAGWNAAKKAEGTGVDAAGSGNEAWPGKFKSIKEVHGL</sequence>
<dbReference type="GO" id="GO:0016491">
    <property type="term" value="F:oxidoreductase activity"/>
    <property type="evidence" value="ECO:0007669"/>
    <property type="project" value="UniProtKB-KW"/>
</dbReference>
<dbReference type="PANTHER" id="PTHR47706">
    <property type="entry name" value="NMRA-LIKE FAMILY PROTEIN"/>
    <property type="match status" value="1"/>
</dbReference>
<dbReference type="EMBL" id="JARKIF010000016">
    <property type="protein sequence ID" value="KAJ7621220.1"/>
    <property type="molecule type" value="Genomic_DNA"/>
</dbReference>
<accession>A0AAD7BHE6</accession>
<keyword evidence="6" id="KW-1185">Reference proteome</keyword>
<protein>
    <recommendedName>
        <fullName evidence="4">NmrA-like domain-containing protein</fullName>
    </recommendedName>
</protein>
<dbReference type="Proteomes" id="UP001221142">
    <property type="component" value="Unassembled WGS sequence"/>
</dbReference>
<name>A0AAD7BHE6_9AGAR</name>
<dbReference type="InterPro" id="IPR051609">
    <property type="entry name" value="NmrA/Isoflavone_reductase-like"/>
</dbReference>
<evidence type="ECO:0000256" key="2">
    <source>
        <dbReference type="ARBA" id="ARBA00022857"/>
    </source>
</evidence>
<dbReference type="SUPFAM" id="SSF51735">
    <property type="entry name" value="NAD(P)-binding Rossmann-fold domains"/>
    <property type="match status" value="1"/>
</dbReference>
<dbReference type="Gene3D" id="3.90.25.10">
    <property type="entry name" value="UDP-galactose 4-epimerase, domain 1"/>
    <property type="match status" value="1"/>
</dbReference>
<feature type="domain" description="NmrA-like" evidence="4">
    <location>
        <begin position="10"/>
        <end position="217"/>
    </location>
</feature>
<evidence type="ECO:0000259" key="4">
    <source>
        <dbReference type="Pfam" id="PF05368"/>
    </source>
</evidence>
<dbReference type="Gene3D" id="3.40.50.720">
    <property type="entry name" value="NAD(P)-binding Rossmann-like Domain"/>
    <property type="match status" value="1"/>
</dbReference>
<evidence type="ECO:0000256" key="3">
    <source>
        <dbReference type="ARBA" id="ARBA00023002"/>
    </source>
</evidence>
<evidence type="ECO:0000313" key="6">
    <source>
        <dbReference type="Proteomes" id="UP001221142"/>
    </source>
</evidence>
<dbReference type="Pfam" id="PF05368">
    <property type="entry name" value="NmrA"/>
    <property type="match status" value="1"/>
</dbReference>